<feature type="transmembrane region" description="Helical" evidence="7">
    <location>
        <begin position="41"/>
        <end position="59"/>
    </location>
</feature>
<dbReference type="Proteomes" id="UP000559182">
    <property type="component" value="Unassembled WGS sequence"/>
</dbReference>
<organism evidence="9 10">
    <name type="scientific">Flexivirga oryzae</name>
    <dbReference type="NCBI Taxonomy" id="1794944"/>
    <lineage>
        <taxon>Bacteria</taxon>
        <taxon>Bacillati</taxon>
        <taxon>Actinomycetota</taxon>
        <taxon>Actinomycetes</taxon>
        <taxon>Micrococcales</taxon>
        <taxon>Dermacoccaceae</taxon>
        <taxon>Flexivirga</taxon>
    </lineage>
</organism>
<comment type="subcellular location">
    <subcellularLocation>
        <location evidence="1">Cell membrane</location>
        <topology evidence="1">Multi-pass membrane protein</topology>
    </subcellularLocation>
</comment>
<dbReference type="EMBL" id="JACHVQ010000001">
    <property type="protein sequence ID" value="MBB2891350.1"/>
    <property type="molecule type" value="Genomic_DNA"/>
</dbReference>
<evidence type="ECO:0000256" key="2">
    <source>
        <dbReference type="ARBA" id="ARBA00022475"/>
    </source>
</evidence>
<feature type="region of interest" description="Disordered" evidence="6">
    <location>
        <begin position="66"/>
        <end position="92"/>
    </location>
</feature>
<comment type="caution">
    <text evidence="9">The sequence shown here is derived from an EMBL/GenBank/DDBJ whole genome shotgun (WGS) entry which is preliminary data.</text>
</comment>
<name>A0A839N0U7_9MICO</name>
<dbReference type="GO" id="GO:0005886">
    <property type="term" value="C:plasma membrane"/>
    <property type="evidence" value="ECO:0007669"/>
    <property type="project" value="UniProtKB-SubCell"/>
</dbReference>
<reference evidence="9 10" key="1">
    <citation type="submission" date="2020-08" db="EMBL/GenBank/DDBJ databases">
        <title>Sequencing the genomes of 1000 actinobacteria strains.</title>
        <authorList>
            <person name="Klenk H.-P."/>
        </authorList>
    </citation>
    <scope>NUCLEOTIDE SEQUENCE [LARGE SCALE GENOMIC DNA]</scope>
    <source>
        <strain evidence="9 10">DSM 105369</strain>
    </source>
</reference>
<evidence type="ECO:0000256" key="5">
    <source>
        <dbReference type="ARBA" id="ARBA00023136"/>
    </source>
</evidence>
<dbReference type="InterPro" id="IPR027379">
    <property type="entry name" value="CLS_N"/>
</dbReference>
<proteinExistence type="predicted"/>
<evidence type="ECO:0000259" key="8">
    <source>
        <dbReference type="Pfam" id="PF13396"/>
    </source>
</evidence>
<evidence type="ECO:0000313" key="10">
    <source>
        <dbReference type="Proteomes" id="UP000559182"/>
    </source>
</evidence>
<keyword evidence="2" id="KW-1003">Cell membrane</keyword>
<accession>A0A839N0U7</accession>
<protein>
    <recommendedName>
        <fullName evidence="8">Cardiolipin synthase N-terminal domain-containing protein</fullName>
    </recommendedName>
</protein>
<dbReference type="AlphaFoldDB" id="A0A839N0U7"/>
<evidence type="ECO:0000256" key="4">
    <source>
        <dbReference type="ARBA" id="ARBA00022989"/>
    </source>
</evidence>
<dbReference type="Pfam" id="PF13396">
    <property type="entry name" value="PLDc_N"/>
    <property type="match status" value="1"/>
</dbReference>
<feature type="compositionally biased region" description="Polar residues" evidence="6">
    <location>
        <begin position="70"/>
        <end position="79"/>
    </location>
</feature>
<evidence type="ECO:0000256" key="3">
    <source>
        <dbReference type="ARBA" id="ARBA00022692"/>
    </source>
</evidence>
<feature type="domain" description="Cardiolipin synthase N-terminal" evidence="8">
    <location>
        <begin position="19"/>
        <end position="59"/>
    </location>
</feature>
<evidence type="ECO:0000256" key="6">
    <source>
        <dbReference type="SAM" id="MobiDB-lite"/>
    </source>
</evidence>
<keyword evidence="4 7" id="KW-1133">Transmembrane helix</keyword>
<evidence type="ECO:0000313" key="9">
    <source>
        <dbReference type="EMBL" id="MBB2891350.1"/>
    </source>
</evidence>
<sequence>MYHVSLAMALPVIVLGALLVAYCLADIARADHALLVRRWQWALAVLLLIPIGPVAYLLFEKLGPSPGGPPQQNLSTHAGGNTYLRGEQPPPT</sequence>
<keyword evidence="5 7" id="KW-0472">Membrane</keyword>
<keyword evidence="3 7" id="KW-0812">Transmembrane</keyword>
<evidence type="ECO:0000256" key="1">
    <source>
        <dbReference type="ARBA" id="ARBA00004651"/>
    </source>
</evidence>
<dbReference type="RefSeq" id="WP_183319629.1">
    <property type="nucleotide sequence ID" value="NZ_JACHVQ010000001.1"/>
</dbReference>
<keyword evidence="10" id="KW-1185">Reference proteome</keyword>
<evidence type="ECO:0000256" key="7">
    <source>
        <dbReference type="SAM" id="Phobius"/>
    </source>
</evidence>
<gene>
    <name evidence="9" type="ORF">FHU39_001334</name>
</gene>